<comment type="similarity">
    <text evidence="1">Belongs to the type-I restriction system S methylase family.</text>
</comment>
<dbReference type="InterPro" id="IPR044946">
    <property type="entry name" value="Restrct_endonuc_typeI_TRD_sf"/>
</dbReference>
<feature type="domain" description="Type I restriction modification DNA specificity" evidence="4">
    <location>
        <begin position="221"/>
        <end position="402"/>
    </location>
</feature>
<dbReference type="CDD" id="cd17263">
    <property type="entry name" value="RMtype1_S_AbaB8300I-TRD1-CR1_like"/>
    <property type="match status" value="1"/>
</dbReference>
<dbReference type="InterPro" id="IPR000055">
    <property type="entry name" value="Restrct_endonuc_typeI_TRD"/>
</dbReference>
<dbReference type="RefSeq" id="WP_076782859.1">
    <property type="nucleotide sequence ID" value="NZ_FTPU01000011.1"/>
</dbReference>
<sequence length="448" mass="51416">MEKNLPKISIAEEPNLVKVSEKNLPKNWAEINLKQSVDFRKGKKPAILSENYFEDCVPYMDIQGLEKDIVSYYADKKSAKYFKENDVVIVWDGSRSGLILKPKSGAIGSTLGALSPFGYKSEYLFYFLLTHYETINSKARGVGIPHVDPTYLWNLNVPLPPLPEQERIVAKLDLLFAQHEKMKTSLEKIPQLLKDFRQQILTQAVTGKLTEEWRKGKELGEWEERQLQNVGQFISGFAFKSNDFEKEGIQLIRMGNLYNNKLDLARSPVFIPKNYDAKILKKYLTKKQDILLSLTGTKYKRDYGFAISIDTDLPLLINQRILCIRPNINTNFLIYVLRNDIFRDQFFSFETGGVNQGNVGVKNIGEILIKIPSMQEQTQIVSRVESLFSKIDAIELRYQKLKEKIDQFPQTILHKAFKGELVPQLPTDGDAKDLLKEILALKKEGKKN</sequence>
<keyword evidence="3" id="KW-0238">DNA-binding</keyword>
<dbReference type="EMBL" id="FTPU01000011">
    <property type="protein sequence ID" value="SIT96647.1"/>
    <property type="molecule type" value="Genomic_DNA"/>
</dbReference>
<evidence type="ECO:0000313" key="6">
    <source>
        <dbReference type="Proteomes" id="UP000187261"/>
    </source>
</evidence>
<dbReference type="PANTHER" id="PTHR43140">
    <property type="entry name" value="TYPE-1 RESTRICTION ENZYME ECOKI SPECIFICITY PROTEIN"/>
    <property type="match status" value="1"/>
</dbReference>
<protein>
    <submittedName>
        <fullName evidence="5">Type I restriction enzyme, S subunit</fullName>
    </submittedName>
</protein>
<name>A0A1U7PVB8_9FLAO</name>
<proteinExistence type="inferred from homology"/>
<reference evidence="6" key="1">
    <citation type="submission" date="2016-10" db="EMBL/GenBank/DDBJ databases">
        <authorList>
            <person name="Varghese N."/>
            <person name="Submissions S."/>
        </authorList>
    </citation>
    <scope>NUCLEOTIDE SEQUENCE [LARGE SCALE GENOMIC DNA]</scope>
    <source>
        <strain evidence="6">DSM 19482</strain>
    </source>
</reference>
<accession>A0A1U7PVB8</accession>
<dbReference type="Proteomes" id="UP000187261">
    <property type="component" value="Unassembled WGS sequence"/>
</dbReference>
<dbReference type="STRING" id="1121284.SAMN05660493_01338"/>
<dbReference type="GO" id="GO:0009307">
    <property type="term" value="P:DNA restriction-modification system"/>
    <property type="evidence" value="ECO:0007669"/>
    <property type="project" value="UniProtKB-KW"/>
</dbReference>
<keyword evidence="6" id="KW-1185">Reference proteome</keyword>
<evidence type="ECO:0000259" key="4">
    <source>
        <dbReference type="Pfam" id="PF01420"/>
    </source>
</evidence>
<dbReference type="REBASE" id="199265">
    <property type="entry name" value="S.Cbo19482ORF1335P"/>
</dbReference>
<evidence type="ECO:0000256" key="1">
    <source>
        <dbReference type="ARBA" id="ARBA00010923"/>
    </source>
</evidence>
<feature type="domain" description="Type I restriction modification DNA specificity" evidence="4">
    <location>
        <begin position="25"/>
        <end position="190"/>
    </location>
</feature>
<dbReference type="InterPro" id="IPR051212">
    <property type="entry name" value="Type-I_RE_S_subunit"/>
</dbReference>
<dbReference type="AlphaFoldDB" id="A0A1U7PVB8"/>
<gene>
    <name evidence="5" type="ORF">SAMN05660493_01338</name>
</gene>
<keyword evidence="2" id="KW-0680">Restriction system</keyword>
<organism evidence="5 6">
    <name type="scientific">Epilithonimonas bovis DSM 19482</name>
    <dbReference type="NCBI Taxonomy" id="1121284"/>
    <lineage>
        <taxon>Bacteria</taxon>
        <taxon>Pseudomonadati</taxon>
        <taxon>Bacteroidota</taxon>
        <taxon>Flavobacteriia</taxon>
        <taxon>Flavobacteriales</taxon>
        <taxon>Weeksellaceae</taxon>
        <taxon>Chryseobacterium group</taxon>
        <taxon>Epilithonimonas</taxon>
    </lineage>
</organism>
<dbReference type="SUPFAM" id="SSF116734">
    <property type="entry name" value="DNA methylase specificity domain"/>
    <property type="match status" value="2"/>
</dbReference>
<evidence type="ECO:0000313" key="5">
    <source>
        <dbReference type="EMBL" id="SIT96647.1"/>
    </source>
</evidence>
<dbReference type="GO" id="GO:0003677">
    <property type="term" value="F:DNA binding"/>
    <property type="evidence" value="ECO:0007669"/>
    <property type="project" value="UniProtKB-KW"/>
</dbReference>
<dbReference type="OrthoDB" id="9816225at2"/>
<evidence type="ECO:0000256" key="2">
    <source>
        <dbReference type="ARBA" id="ARBA00022747"/>
    </source>
</evidence>
<dbReference type="Gene3D" id="3.90.220.20">
    <property type="entry name" value="DNA methylase specificity domains"/>
    <property type="match status" value="2"/>
</dbReference>
<dbReference type="PANTHER" id="PTHR43140:SF1">
    <property type="entry name" value="TYPE I RESTRICTION ENZYME ECOKI SPECIFICITY SUBUNIT"/>
    <property type="match status" value="1"/>
</dbReference>
<dbReference type="Pfam" id="PF01420">
    <property type="entry name" value="Methylase_S"/>
    <property type="match status" value="2"/>
</dbReference>
<dbReference type="CDD" id="cd17278">
    <property type="entry name" value="RMtype1_S_LdeBORF1052P-TRD2-CR2"/>
    <property type="match status" value="1"/>
</dbReference>
<evidence type="ECO:0000256" key="3">
    <source>
        <dbReference type="ARBA" id="ARBA00023125"/>
    </source>
</evidence>